<dbReference type="Pfam" id="PF01966">
    <property type="entry name" value="HD"/>
    <property type="match status" value="1"/>
</dbReference>
<dbReference type="AlphaFoldDB" id="A0A1U7NPN9"/>
<dbReference type="EMBL" id="MPKA01000044">
    <property type="protein sequence ID" value="OLU47606.1"/>
    <property type="molecule type" value="Genomic_DNA"/>
</dbReference>
<dbReference type="GO" id="GO:0008832">
    <property type="term" value="F:dGTPase activity"/>
    <property type="evidence" value="ECO:0007669"/>
    <property type="project" value="TreeGrafter"/>
</dbReference>
<dbReference type="Proteomes" id="UP000186705">
    <property type="component" value="Unassembled WGS sequence"/>
</dbReference>
<dbReference type="RefSeq" id="WP_076340578.1">
    <property type="nucleotide sequence ID" value="NZ_CAPDDE010000001.1"/>
</dbReference>
<comment type="caution">
    <text evidence="2">The sequence shown here is derived from an EMBL/GenBank/DDBJ whole genome shotgun (WGS) entry which is preliminary data.</text>
</comment>
<dbReference type="STRING" id="1862672.BO225_01810"/>
<dbReference type="SMART" id="SM00471">
    <property type="entry name" value="HDc"/>
    <property type="match status" value="1"/>
</dbReference>
<keyword evidence="3" id="KW-1185">Reference proteome</keyword>
<dbReference type="OrthoDB" id="9803619at2"/>
<accession>A0A1U7NPN9</accession>
<dbReference type="InterPro" id="IPR045509">
    <property type="entry name" value="HD_assoc_2"/>
</dbReference>
<dbReference type="GeneID" id="78274681"/>
<feature type="domain" description="HD/PDEase" evidence="1">
    <location>
        <begin position="56"/>
        <end position="187"/>
    </location>
</feature>
<sequence length="405" mass="48408">MKITDRLEEIKVMRDPIHSYIHIEYALLWKIIDTPEMQRLRRIHQLGGNFQVYHTAEHSRFSHSLGVYEIVRRMLSEIPSLVQEVSEQEKIVLMAASLVHDIGHGPFSHLFERITHKHHETMGKEILLDPSTGIHKLLVQYDQDLPDQIVSILERRHPKKILSQVLCSQLDADRMDYLLRDSYATGTSYGKFDLERILRTLRVEDGLLCVKESGVHSIEDYIMARYEMYWQVYLHPDAKSYDILILKLFERYEAIRSKRRIEALEAFYRPIDPRTFFKLDDYRFYTIVHDLQEDRDPYLSDLANRIMNRRLFDWVREPKQEMINSIQEKLTRRKIPLSIYTHEERLLEDMYLPYTERKKEEEIHVLDVCGKIWPLSAKSEIVKALLGMETKTCKYFYWQKISEES</sequence>
<evidence type="ECO:0000259" key="1">
    <source>
        <dbReference type="SMART" id="SM00471"/>
    </source>
</evidence>
<dbReference type="InterPro" id="IPR006674">
    <property type="entry name" value="HD_domain"/>
</dbReference>
<organism evidence="2 3">
    <name type="scientific">Dubosiella newyorkensis</name>
    <dbReference type="NCBI Taxonomy" id="1862672"/>
    <lineage>
        <taxon>Bacteria</taxon>
        <taxon>Bacillati</taxon>
        <taxon>Bacillota</taxon>
        <taxon>Erysipelotrichia</taxon>
        <taxon>Erysipelotrichales</taxon>
        <taxon>Erysipelotrichaceae</taxon>
        <taxon>Dubosiella</taxon>
    </lineage>
</organism>
<evidence type="ECO:0000313" key="3">
    <source>
        <dbReference type="Proteomes" id="UP000186705"/>
    </source>
</evidence>
<keyword evidence="2" id="KW-0378">Hydrolase</keyword>
<dbReference type="Pfam" id="PF19276">
    <property type="entry name" value="HD_assoc_2"/>
    <property type="match status" value="1"/>
</dbReference>
<name>A0A1U7NPN9_9FIRM</name>
<gene>
    <name evidence="2" type="ORF">BO225_01810</name>
</gene>
<dbReference type="InterPro" id="IPR003607">
    <property type="entry name" value="HD/PDEase_dom"/>
</dbReference>
<dbReference type="PANTHER" id="PTHR11373">
    <property type="entry name" value="DEOXYNUCLEOSIDE TRIPHOSPHATE TRIPHOSPHOHYDROLASE"/>
    <property type="match status" value="1"/>
</dbReference>
<evidence type="ECO:0000313" key="2">
    <source>
        <dbReference type="EMBL" id="OLU47606.1"/>
    </source>
</evidence>
<dbReference type="SUPFAM" id="SSF109604">
    <property type="entry name" value="HD-domain/PDEase-like"/>
    <property type="match status" value="1"/>
</dbReference>
<dbReference type="CDD" id="cd00077">
    <property type="entry name" value="HDc"/>
    <property type="match status" value="1"/>
</dbReference>
<proteinExistence type="predicted"/>
<protein>
    <submittedName>
        <fullName evidence="2">Phosphohydrolase</fullName>
    </submittedName>
</protein>
<dbReference type="InterPro" id="IPR050135">
    <property type="entry name" value="dGTPase-like"/>
</dbReference>
<dbReference type="GO" id="GO:0006203">
    <property type="term" value="P:dGTP catabolic process"/>
    <property type="evidence" value="ECO:0007669"/>
    <property type="project" value="TreeGrafter"/>
</dbReference>
<dbReference type="Gene3D" id="1.10.3210.10">
    <property type="entry name" value="Hypothetical protein af1432"/>
    <property type="match status" value="1"/>
</dbReference>
<reference evidence="2 3" key="1">
    <citation type="submission" date="2016-11" db="EMBL/GenBank/DDBJ databases">
        <title>Description of two novel members of the family Erysipelotrichaceae: Ileibacterium lipovorans gen. nov., sp. nov. and Dubosiella newyorkensis, gen. nov., sp. nov.</title>
        <authorList>
            <person name="Cox L.M."/>
            <person name="Sohn J."/>
            <person name="Tyrrell K.L."/>
            <person name="Citron D.M."/>
            <person name="Lawson P.A."/>
            <person name="Patel N.B."/>
            <person name="Iizumi T."/>
            <person name="Perez-Perez G.I."/>
            <person name="Goldstein E.J."/>
            <person name="Blaser M.J."/>
        </authorList>
    </citation>
    <scope>NUCLEOTIDE SEQUENCE [LARGE SCALE GENOMIC DNA]</scope>
    <source>
        <strain evidence="2 3">NYU-BL-A4</strain>
    </source>
</reference>
<dbReference type="PANTHER" id="PTHR11373:SF4">
    <property type="entry name" value="DEOXYNUCLEOSIDE TRIPHOSPHATE TRIPHOSPHOHYDROLASE SAMHD1"/>
    <property type="match status" value="1"/>
</dbReference>